<reference evidence="2 3" key="1">
    <citation type="submission" date="2014-02" db="EMBL/GenBank/DDBJ databases">
        <title>The small core and large imbalanced accessory genome model reveals a collaborative survival strategy of Sorangium cellulosum strains in nature.</title>
        <authorList>
            <person name="Han K."/>
            <person name="Peng R."/>
            <person name="Blom J."/>
            <person name="Li Y.-Z."/>
        </authorList>
    </citation>
    <scope>NUCLEOTIDE SEQUENCE [LARGE SCALE GENOMIC DNA]</scope>
    <source>
        <strain evidence="2 3">So0011-07</strain>
    </source>
</reference>
<evidence type="ECO:0008006" key="4">
    <source>
        <dbReference type="Google" id="ProtNLM"/>
    </source>
</evidence>
<evidence type="ECO:0000256" key="1">
    <source>
        <dbReference type="SAM" id="SignalP"/>
    </source>
</evidence>
<feature type="chain" id="PRO_5007569053" description="Secreted protein" evidence="1">
    <location>
        <begin position="18"/>
        <end position="145"/>
    </location>
</feature>
<protein>
    <recommendedName>
        <fullName evidence="4">Secreted protein</fullName>
    </recommendedName>
</protein>
<name>A0A150SKA8_SORCE</name>
<gene>
    <name evidence="2" type="ORF">BE17_41220</name>
</gene>
<organism evidence="2 3">
    <name type="scientific">Sorangium cellulosum</name>
    <name type="common">Polyangium cellulosum</name>
    <dbReference type="NCBI Taxonomy" id="56"/>
    <lineage>
        <taxon>Bacteria</taxon>
        <taxon>Pseudomonadati</taxon>
        <taxon>Myxococcota</taxon>
        <taxon>Polyangia</taxon>
        <taxon>Polyangiales</taxon>
        <taxon>Polyangiaceae</taxon>
        <taxon>Sorangium</taxon>
    </lineage>
</organism>
<dbReference type="EMBL" id="JEMB01000872">
    <property type="protein sequence ID" value="KYF92854.1"/>
    <property type="molecule type" value="Genomic_DNA"/>
</dbReference>
<evidence type="ECO:0000313" key="2">
    <source>
        <dbReference type="EMBL" id="KYF92854.1"/>
    </source>
</evidence>
<accession>A0A150SKA8</accession>
<keyword evidence="1" id="KW-0732">Signal</keyword>
<evidence type="ECO:0000313" key="3">
    <source>
        <dbReference type="Proteomes" id="UP000075635"/>
    </source>
</evidence>
<dbReference type="PROSITE" id="PS51257">
    <property type="entry name" value="PROKAR_LIPOPROTEIN"/>
    <property type="match status" value="1"/>
</dbReference>
<proteinExistence type="predicted"/>
<dbReference type="Proteomes" id="UP000075635">
    <property type="component" value="Unassembled WGS sequence"/>
</dbReference>
<feature type="signal peptide" evidence="1">
    <location>
        <begin position="1"/>
        <end position="17"/>
    </location>
</feature>
<dbReference type="AlphaFoldDB" id="A0A150SKA8"/>
<comment type="caution">
    <text evidence="2">The sequence shown here is derived from an EMBL/GenBank/DDBJ whole genome shotgun (WGS) entry which is preliminary data.</text>
</comment>
<sequence length="145" mass="14631">MRTMMTAGLLAISGVLAASMGCIAPPADEPIADEGVAAEVGEAAAEPTGEAADELSVCGSGLVCQWGFASGATYCEQYSAGPRIYCCPSGYGLVNNTCVPKCGWGLQCTGSSIPGSHSCTQRDTGSTIIHCCESGQHISGGSCVW</sequence>